<protein>
    <submittedName>
        <fullName evidence="1">Peptidase S8/S53 domain-containing protein</fullName>
    </submittedName>
</protein>
<name>A0ACC3TBN8_LIPKO</name>
<reference evidence="2" key="1">
    <citation type="journal article" date="2024" name="Front. Bioeng. Biotechnol.">
        <title>Genome-scale model development and genomic sequencing of the oleaginous clade Lipomyces.</title>
        <authorList>
            <person name="Czajka J.J."/>
            <person name="Han Y."/>
            <person name="Kim J."/>
            <person name="Mondo S.J."/>
            <person name="Hofstad B.A."/>
            <person name="Robles A."/>
            <person name="Haridas S."/>
            <person name="Riley R."/>
            <person name="LaButti K."/>
            <person name="Pangilinan J."/>
            <person name="Andreopoulos W."/>
            <person name="Lipzen A."/>
            <person name="Yan J."/>
            <person name="Wang M."/>
            <person name="Ng V."/>
            <person name="Grigoriev I.V."/>
            <person name="Spatafora J.W."/>
            <person name="Magnuson J.K."/>
            <person name="Baker S.E."/>
            <person name="Pomraning K.R."/>
        </authorList>
    </citation>
    <scope>NUCLEOTIDE SEQUENCE [LARGE SCALE GENOMIC DNA]</scope>
    <source>
        <strain evidence="2">CBS 7786</strain>
    </source>
</reference>
<sequence length="406" mass="43171">MHDEMIEGPFTTQYETFPKLTIIPNSLVDRYMIVFADTVSSDQESAHFQWLRNCIANSVDLVKDHFSQTGILERISRRFEIGGMRAYSGRFTRALILLIADRPEVAYVESDMIVTPYGSMHQNSAPYNLARLSSRDKLRSTNDYTYSYDANPGLGVTVYVLDSGLKAKHKEFTGRAEMVNVTPGSSDTDILGHGTHVAATVAGRRWGVAKNATVVGVKVLNDFGVGSASTILRGLELAVARHLADGGPSVINMSLGAARSNIVNLAVAEATMQGITVVAAAGNHRLDACWFSPASEPSVITVGASTLDDSIADFSNTGPCIDIFAPGKDIRSAGVATTSASAVLSGTSMASPLVAGLAAYILAKSPDASTAEIKAEILELATTDALRNTSMSIPNTPNLLAFNGFE</sequence>
<proteinExistence type="predicted"/>
<evidence type="ECO:0000313" key="1">
    <source>
        <dbReference type="EMBL" id="KAK9240307.1"/>
    </source>
</evidence>
<accession>A0ACC3TBN8</accession>
<comment type="caution">
    <text evidence="1">The sequence shown here is derived from an EMBL/GenBank/DDBJ whole genome shotgun (WGS) entry which is preliminary data.</text>
</comment>
<keyword evidence="2" id="KW-1185">Reference proteome</keyword>
<organism evidence="1 2">
    <name type="scientific">Lipomyces kononenkoae</name>
    <name type="common">Yeast</name>
    <dbReference type="NCBI Taxonomy" id="34357"/>
    <lineage>
        <taxon>Eukaryota</taxon>
        <taxon>Fungi</taxon>
        <taxon>Dikarya</taxon>
        <taxon>Ascomycota</taxon>
        <taxon>Saccharomycotina</taxon>
        <taxon>Lipomycetes</taxon>
        <taxon>Lipomycetales</taxon>
        <taxon>Lipomycetaceae</taxon>
        <taxon>Lipomyces</taxon>
    </lineage>
</organism>
<gene>
    <name evidence="1" type="ORF">V1525DRAFT_416797</name>
</gene>
<evidence type="ECO:0000313" key="2">
    <source>
        <dbReference type="Proteomes" id="UP001433508"/>
    </source>
</evidence>
<dbReference type="EMBL" id="MU971340">
    <property type="protein sequence ID" value="KAK9240307.1"/>
    <property type="molecule type" value="Genomic_DNA"/>
</dbReference>
<dbReference type="Proteomes" id="UP001433508">
    <property type="component" value="Unassembled WGS sequence"/>
</dbReference>